<reference evidence="2" key="1">
    <citation type="submission" date="2005-01" db="EMBL/GenBank/DDBJ databases">
        <authorList>
            <person name="Han Z."/>
        </authorList>
    </citation>
    <scope>NUCLEOTIDE SEQUENCE</scope>
</reference>
<evidence type="ECO:0000313" key="2">
    <source>
        <dbReference type="EMBL" id="AAX30627.2"/>
    </source>
</evidence>
<dbReference type="InterPro" id="IPR045609">
    <property type="entry name" value="DUF6451"/>
</dbReference>
<name>Q5BS58_SCHJA</name>
<organism evidence="2">
    <name type="scientific">Schistosoma japonicum</name>
    <name type="common">Blood fluke</name>
    <dbReference type="NCBI Taxonomy" id="6182"/>
    <lineage>
        <taxon>Eukaryota</taxon>
        <taxon>Metazoa</taxon>
        <taxon>Spiralia</taxon>
        <taxon>Lophotrochozoa</taxon>
        <taxon>Platyhelminthes</taxon>
        <taxon>Trematoda</taxon>
        <taxon>Digenea</taxon>
        <taxon>Strigeidida</taxon>
        <taxon>Schistosomatoidea</taxon>
        <taxon>Schistosomatidae</taxon>
        <taxon>Schistosoma</taxon>
    </lineage>
</organism>
<sequence length="52" mass="6135">MELSTNLKVRLINSNVKTVLLYEAEMWRTTANILRRVQVFINNCLRKKLNVS</sequence>
<accession>Q5BS58</accession>
<dbReference type="AlphaFoldDB" id="Q5BS58"/>
<protein>
    <submittedName>
        <fullName evidence="2">SJCHGC06058 protein</fullName>
    </submittedName>
</protein>
<dbReference type="Pfam" id="PF20049">
    <property type="entry name" value="DUF6451"/>
    <property type="match status" value="1"/>
</dbReference>
<evidence type="ECO:0000259" key="1">
    <source>
        <dbReference type="Pfam" id="PF20049"/>
    </source>
</evidence>
<proteinExistence type="evidence at transcript level"/>
<reference evidence="2" key="2">
    <citation type="journal article" date="2006" name="PLoS Pathog.">
        <title>New perspectives on host-parasite interplay by comparative transcriptomic and proteomic analyses of Schistosoma japonicum.</title>
        <authorList>
            <person name="Liu F."/>
            <person name="Lu J."/>
            <person name="Hu W."/>
            <person name="Wang S.Y."/>
            <person name="Cui S.J."/>
            <person name="Chi M."/>
            <person name="Yan Q."/>
            <person name="Wang X.R."/>
            <person name="Song H.D."/>
            <person name="Xu X.N."/>
            <person name="Wang J.J."/>
            <person name="Zhang X.L."/>
            <person name="Zhang X."/>
            <person name="Wang Z.Q."/>
            <person name="Xue C.L."/>
            <person name="Brindley P.J."/>
            <person name="McManus D.P."/>
            <person name="Yang P.Y."/>
            <person name="Feng Z."/>
            <person name="Chen Z."/>
            <person name="Han Z.G."/>
        </authorList>
    </citation>
    <scope>NUCLEOTIDE SEQUENCE</scope>
</reference>
<dbReference type="EMBL" id="AY915406">
    <property type="protein sequence ID" value="AAX30627.2"/>
    <property type="molecule type" value="mRNA"/>
</dbReference>
<feature type="domain" description="DUF6451" evidence="1">
    <location>
        <begin position="2"/>
        <end position="22"/>
    </location>
</feature>